<gene>
    <name evidence="1" type="ordered locus">RPE_2541</name>
</gene>
<dbReference type="EMBL" id="CP000463">
    <property type="protein sequence ID" value="ABJ06479.1"/>
    <property type="molecule type" value="Genomic_DNA"/>
</dbReference>
<dbReference type="AlphaFoldDB" id="Q07NK5"/>
<name>Q07NK5_RHOP5</name>
<sequence length="113" mass="12702">MAAANDDKSNEIGYDFRRRLSARIVWWSKSREEPGAHKQRHPVATTISLTKTGNRAEKFFEQGLHPALFFCVDGYSGPTKRRSHCGIDAATAERALRGYSGKPISFDSRSMLK</sequence>
<protein>
    <submittedName>
        <fullName evidence="1">Uncharacterized protein</fullName>
    </submittedName>
</protein>
<dbReference type="HOGENOM" id="CLU_2131601_0_0_5"/>
<accession>Q07NK5</accession>
<organism evidence="1">
    <name type="scientific">Rhodopseudomonas palustris (strain BisA53)</name>
    <dbReference type="NCBI Taxonomy" id="316055"/>
    <lineage>
        <taxon>Bacteria</taxon>
        <taxon>Pseudomonadati</taxon>
        <taxon>Pseudomonadota</taxon>
        <taxon>Alphaproteobacteria</taxon>
        <taxon>Hyphomicrobiales</taxon>
        <taxon>Nitrobacteraceae</taxon>
        <taxon>Rhodopseudomonas</taxon>
    </lineage>
</organism>
<proteinExistence type="predicted"/>
<reference evidence="1" key="1">
    <citation type="submission" date="2006-09" db="EMBL/GenBank/DDBJ databases">
        <title>Complete sequence of Rhodopseudomonas palustris BisA53.</title>
        <authorList>
            <consortium name="US DOE Joint Genome Institute"/>
            <person name="Copeland A."/>
            <person name="Lucas S."/>
            <person name="Lapidus A."/>
            <person name="Barry K."/>
            <person name="Detter J.C."/>
            <person name="Glavina del Rio T."/>
            <person name="Hammon N."/>
            <person name="Israni S."/>
            <person name="Dalin E."/>
            <person name="Tice H."/>
            <person name="Pitluck S."/>
            <person name="Chain P."/>
            <person name="Malfatti S."/>
            <person name="Shin M."/>
            <person name="Vergez L."/>
            <person name="Schmutz J."/>
            <person name="Larimer F."/>
            <person name="Land M."/>
            <person name="Hauser L."/>
            <person name="Pelletier D.A."/>
            <person name="Kyrpides N."/>
            <person name="Kim E."/>
            <person name="Harwood C.S."/>
            <person name="Oda Y."/>
            <person name="Richardson P."/>
        </authorList>
    </citation>
    <scope>NUCLEOTIDE SEQUENCE [LARGE SCALE GENOMIC DNA]</scope>
    <source>
        <strain evidence="1">BisA53</strain>
    </source>
</reference>
<evidence type="ECO:0000313" key="1">
    <source>
        <dbReference type="EMBL" id="ABJ06479.1"/>
    </source>
</evidence>
<dbReference type="KEGG" id="rpe:RPE_2541"/>